<dbReference type="InterPro" id="IPR004827">
    <property type="entry name" value="bZIP"/>
</dbReference>
<dbReference type="SUPFAM" id="SSF57959">
    <property type="entry name" value="Leucine zipper domain"/>
    <property type="match status" value="1"/>
</dbReference>
<dbReference type="InterPro" id="IPR046347">
    <property type="entry name" value="bZIP_sf"/>
</dbReference>
<feature type="compositionally biased region" description="Polar residues" evidence="3">
    <location>
        <begin position="330"/>
        <end position="340"/>
    </location>
</feature>
<keyword evidence="2" id="KW-0539">Nucleus</keyword>
<feature type="compositionally biased region" description="Polar residues" evidence="3">
    <location>
        <begin position="37"/>
        <end position="47"/>
    </location>
</feature>
<organism evidence="5 6">
    <name type="scientific">Choanephora cucurbitarum</name>
    <dbReference type="NCBI Taxonomy" id="101091"/>
    <lineage>
        <taxon>Eukaryota</taxon>
        <taxon>Fungi</taxon>
        <taxon>Fungi incertae sedis</taxon>
        <taxon>Mucoromycota</taxon>
        <taxon>Mucoromycotina</taxon>
        <taxon>Mucoromycetes</taxon>
        <taxon>Mucorales</taxon>
        <taxon>Mucorineae</taxon>
        <taxon>Choanephoraceae</taxon>
        <taxon>Choanephoroideae</taxon>
        <taxon>Choanephora</taxon>
    </lineage>
</organism>
<feature type="region of interest" description="Disordered" evidence="3">
    <location>
        <begin position="329"/>
        <end position="392"/>
    </location>
</feature>
<dbReference type="EMBL" id="LUGH01000198">
    <property type="protein sequence ID" value="OBZ87781.1"/>
    <property type="molecule type" value="Genomic_DNA"/>
</dbReference>
<dbReference type="PANTHER" id="PTHR40621:SF6">
    <property type="entry name" value="AP-1-LIKE TRANSCRIPTION FACTOR YAP1-RELATED"/>
    <property type="match status" value="1"/>
</dbReference>
<feature type="region of interest" description="Disordered" evidence="3">
    <location>
        <begin position="37"/>
        <end position="63"/>
    </location>
</feature>
<dbReference type="SMART" id="SM00338">
    <property type="entry name" value="BRLZ"/>
    <property type="match status" value="1"/>
</dbReference>
<comment type="caution">
    <text evidence="5">The sequence shown here is derived from an EMBL/GenBank/DDBJ whole genome shotgun (WGS) entry which is preliminary data.</text>
</comment>
<name>A0A1C7NFA0_9FUNG</name>
<gene>
    <name evidence="5" type="ORF">A0J61_04169</name>
</gene>
<evidence type="ECO:0000259" key="4">
    <source>
        <dbReference type="PROSITE" id="PS00036"/>
    </source>
</evidence>
<accession>A0A1C7NFA0</accession>
<feature type="compositionally biased region" description="Basic and acidic residues" evidence="3">
    <location>
        <begin position="107"/>
        <end position="120"/>
    </location>
</feature>
<reference evidence="5 6" key="1">
    <citation type="submission" date="2016-03" db="EMBL/GenBank/DDBJ databases">
        <title>Choanephora cucurbitarum.</title>
        <authorList>
            <person name="Min B."/>
            <person name="Park H."/>
            <person name="Park J.-H."/>
            <person name="Shin H.-D."/>
            <person name="Choi I.-G."/>
        </authorList>
    </citation>
    <scope>NUCLEOTIDE SEQUENCE [LARGE SCALE GENOMIC DNA]</scope>
    <source>
        <strain evidence="5 6">KUS-F28377</strain>
    </source>
</reference>
<dbReference type="PANTHER" id="PTHR40621">
    <property type="entry name" value="TRANSCRIPTION FACTOR KAPC-RELATED"/>
    <property type="match status" value="1"/>
</dbReference>
<sequence>MQTKIQTSDVTLPSTKSKLINSDHSFQSTISLQTISLPTSPPLSFQSTANTETNKPNNNPKTLRKWEDSFTVAEIKQLSGNIVKASKDNGGETHVTLQQESTVSALLHEDESSQENDHVEATYTSKPGRKPIPYDGSLLDSDQTPKMKRKAQNRAAQRAFRERKDHYVKELEIKLKQVQDVHLITTSQLVRENQQLRATVAQLEQENCTLKGLPVPFPTSSDSLPQYLNYKSIYPTIAPSLQFAPTQTPPIRSNEMISPILSSDIPTSIRTFQSLPKSASQRRLSSLHKTVPKRILPKQQKHDKTTIPASLSRAPLEYTFSICTPISLRPSESASGSPKETLSKHIEPVQLYPPSNRPQTKQKSLPCNIVSPPKDIKTSDLPNSESEESDVSVSACNAIVSTDTSKVDTSSTFPFANVQHKDSSNNRTLDSNQIQKLQQLESNMLECHIGPKETIISLKDAK</sequence>
<evidence type="ECO:0000256" key="1">
    <source>
        <dbReference type="ARBA" id="ARBA00004123"/>
    </source>
</evidence>
<dbReference type="AlphaFoldDB" id="A0A1C7NFA0"/>
<dbReference type="OrthoDB" id="2593073at2759"/>
<dbReference type="GO" id="GO:0001228">
    <property type="term" value="F:DNA-binding transcription activator activity, RNA polymerase II-specific"/>
    <property type="evidence" value="ECO:0007669"/>
    <property type="project" value="TreeGrafter"/>
</dbReference>
<proteinExistence type="predicted"/>
<evidence type="ECO:0000256" key="2">
    <source>
        <dbReference type="ARBA" id="ARBA00023242"/>
    </source>
</evidence>
<comment type="subcellular location">
    <subcellularLocation>
        <location evidence="1">Nucleus</location>
    </subcellularLocation>
</comment>
<dbReference type="Gene3D" id="1.20.5.170">
    <property type="match status" value="1"/>
</dbReference>
<dbReference type="Pfam" id="PF00170">
    <property type="entry name" value="bZIP_1"/>
    <property type="match status" value="1"/>
</dbReference>
<feature type="domain" description="BZIP" evidence="4">
    <location>
        <begin position="148"/>
        <end position="163"/>
    </location>
</feature>
<evidence type="ECO:0000313" key="6">
    <source>
        <dbReference type="Proteomes" id="UP000093000"/>
    </source>
</evidence>
<dbReference type="GO" id="GO:0000976">
    <property type="term" value="F:transcription cis-regulatory region binding"/>
    <property type="evidence" value="ECO:0007669"/>
    <property type="project" value="InterPro"/>
</dbReference>
<dbReference type="InterPro" id="IPR050936">
    <property type="entry name" value="AP-1-like"/>
</dbReference>
<evidence type="ECO:0000256" key="3">
    <source>
        <dbReference type="SAM" id="MobiDB-lite"/>
    </source>
</evidence>
<protein>
    <recommendedName>
        <fullName evidence="4">BZIP domain-containing protein</fullName>
    </recommendedName>
</protein>
<dbReference type="CDD" id="cd14688">
    <property type="entry name" value="bZIP_YAP"/>
    <property type="match status" value="1"/>
</dbReference>
<keyword evidence="6" id="KW-1185">Reference proteome</keyword>
<dbReference type="STRING" id="101091.A0A1C7NFA0"/>
<dbReference type="InParanoid" id="A0A1C7NFA0"/>
<dbReference type="Proteomes" id="UP000093000">
    <property type="component" value="Unassembled WGS sequence"/>
</dbReference>
<dbReference type="PROSITE" id="PS00036">
    <property type="entry name" value="BZIP_BASIC"/>
    <property type="match status" value="1"/>
</dbReference>
<feature type="region of interest" description="Disordered" evidence="3">
    <location>
        <begin position="107"/>
        <end position="146"/>
    </location>
</feature>
<feature type="compositionally biased region" description="Low complexity" evidence="3">
    <location>
        <begin position="48"/>
        <end position="61"/>
    </location>
</feature>
<evidence type="ECO:0000313" key="5">
    <source>
        <dbReference type="EMBL" id="OBZ87781.1"/>
    </source>
</evidence>
<dbReference type="GO" id="GO:0090575">
    <property type="term" value="C:RNA polymerase II transcription regulator complex"/>
    <property type="evidence" value="ECO:0007669"/>
    <property type="project" value="TreeGrafter"/>
</dbReference>